<gene>
    <name evidence="2" type="ORF">EV197_0996</name>
</gene>
<protein>
    <submittedName>
        <fullName evidence="2">Lipid A 3-O-deacylase PagL</fullName>
    </submittedName>
</protein>
<feature type="chain" id="PRO_5020818118" evidence="1">
    <location>
        <begin position="19"/>
        <end position="365"/>
    </location>
</feature>
<sequence>MSKYLFCLCLIMVCTITAQDKVKAPFDIDANYFYGTILEHNPDIAHLITAHPQGVMLSFNQKTIGKHEWERLYGYPDYGFSFIHQDMKNTYLGENYSIYGHLNFYFFNDNLQFRVGQGIAITTNPYDRNTNYVNNAYGSRLLSSTYLKINYKKSNIIQNLGVEGGVSIIHYSNASSKAPNNSTNTFAFNIGVNYSLQQNELTEPLVTDKDLKYTEPLAYILAFRAGSNETDVIGSGRFPFYTFSAFVSKRINKKSSLQLGVDAFFAEFLKEYVKYQSIAFPENGIQGDEDWKRLGVAFGHELHIGKLSLLTHLGYYVYYPFEYQGRWYNRIGLQYMVYKNFFVATTVKSHGATAEGVEFGVGLKI</sequence>
<dbReference type="AlphaFoldDB" id="A0A4Q7PIW2"/>
<organism evidence="2 3">
    <name type="scientific">Aquimarina brevivitae</name>
    <dbReference type="NCBI Taxonomy" id="323412"/>
    <lineage>
        <taxon>Bacteria</taxon>
        <taxon>Pseudomonadati</taxon>
        <taxon>Bacteroidota</taxon>
        <taxon>Flavobacteriia</taxon>
        <taxon>Flavobacteriales</taxon>
        <taxon>Flavobacteriaceae</taxon>
        <taxon>Aquimarina</taxon>
    </lineage>
</organism>
<dbReference type="Gene3D" id="2.40.160.20">
    <property type="match status" value="1"/>
</dbReference>
<evidence type="ECO:0000256" key="1">
    <source>
        <dbReference type="SAM" id="SignalP"/>
    </source>
</evidence>
<accession>A0A4Q7PIW2</accession>
<keyword evidence="1" id="KW-0732">Signal</keyword>
<reference evidence="2 3" key="1">
    <citation type="submission" date="2019-02" db="EMBL/GenBank/DDBJ databases">
        <title>Genomic Encyclopedia of Type Strains, Phase IV (KMG-IV): sequencing the most valuable type-strain genomes for metagenomic binning, comparative biology and taxonomic classification.</title>
        <authorList>
            <person name="Goeker M."/>
        </authorList>
    </citation>
    <scope>NUCLEOTIDE SEQUENCE [LARGE SCALE GENOMIC DNA]</scope>
    <source>
        <strain evidence="2 3">DSM 17196</strain>
    </source>
</reference>
<dbReference type="OrthoDB" id="627554at2"/>
<dbReference type="InterPro" id="IPR018550">
    <property type="entry name" value="Lipid-A_deacylase-rel"/>
</dbReference>
<evidence type="ECO:0000313" key="2">
    <source>
        <dbReference type="EMBL" id="RZS99770.1"/>
    </source>
</evidence>
<feature type="signal peptide" evidence="1">
    <location>
        <begin position="1"/>
        <end position="18"/>
    </location>
</feature>
<keyword evidence="3" id="KW-1185">Reference proteome</keyword>
<dbReference type="Proteomes" id="UP000292262">
    <property type="component" value="Unassembled WGS sequence"/>
</dbReference>
<dbReference type="Pfam" id="PF09411">
    <property type="entry name" value="PagL"/>
    <property type="match status" value="1"/>
</dbReference>
<proteinExistence type="predicted"/>
<dbReference type="EMBL" id="SGXE01000001">
    <property type="protein sequence ID" value="RZS99770.1"/>
    <property type="molecule type" value="Genomic_DNA"/>
</dbReference>
<evidence type="ECO:0000313" key="3">
    <source>
        <dbReference type="Proteomes" id="UP000292262"/>
    </source>
</evidence>
<name>A0A4Q7PIW2_9FLAO</name>
<comment type="caution">
    <text evidence="2">The sequence shown here is derived from an EMBL/GenBank/DDBJ whole genome shotgun (WGS) entry which is preliminary data.</text>
</comment>